<feature type="compositionally biased region" description="Acidic residues" evidence="1">
    <location>
        <begin position="133"/>
        <end position="142"/>
    </location>
</feature>
<protein>
    <submittedName>
        <fullName evidence="3">Non-specific serine/threonine protein kinase</fullName>
    </submittedName>
</protein>
<dbReference type="SUPFAM" id="SSF52949">
    <property type="entry name" value="Macro domain-like"/>
    <property type="match status" value="1"/>
</dbReference>
<feature type="compositionally biased region" description="Polar residues" evidence="1">
    <location>
        <begin position="145"/>
        <end position="158"/>
    </location>
</feature>
<name>A0A0N5ATN9_9BILA</name>
<keyword evidence="2" id="KW-1185">Reference proteome</keyword>
<feature type="region of interest" description="Disordered" evidence="1">
    <location>
        <begin position="254"/>
        <end position="282"/>
    </location>
</feature>
<sequence length="530" mass="58882">MLTRSKRRSLDMDCSSEQKSISRRARELFSRHRKRLTISGGRSNRVLDTLEEIDSFGDGSGSVTSVTPPKKAKRILGITTPASTCETVPNTSRITKENIPTANFETPVRRRSHRLAPLATVLGEIEDFNSLSDESDNKDEDDTKSITSRQSSFNWSTKSKSKETTPLRAIPCSIGRSLSAVRSTASRSLLLLKMHTSMASLNSVAHNDICNNNEVSNLESTPTRSSLSIVRQISSSSVSRAANAILKGLVTGPRTTRLRSKNHTDSKEEKNKRKSRRFSTIGTEEERIQKQRERYNTLKSTIHVLKDEITNLATAEEPLYDAIVCDITPACKPISEISEIILKKVGEEVIDDVDSELVLKKKFVLTESGKFKACKYVFFVIDYGTPGNQEKTWQDIRFIFHNFMEKAIEHEGITSLLLPYLYTGEPYRDQEKVANAAISSINHLSQQIGLGNIKKFDIGGVSDKYGCYEHYANGIEKLFTSIAPVELGSKSLVAGPDDSLPGDGTSLNLSTIDDSLYLSINSPSFKRSPK</sequence>
<evidence type="ECO:0000256" key="1">
    <source>
        <dbReference type="SAM" id="MobiDB-lite"/>
    </source>
</evidence>
<feature type="compositionally biased region" description="Basic and acidic residues" evidence="1">
    <location>
        <begin position="262"/>
        <end position="271"/>
    </location>
</feature>
<evidence type="ECO:0000313" key="2">
    <source>
        <dbReference type="Proteomes" id="UP000046393"/>
    </source>
</evidence>
<dbReference type="InterPro" id="IPR043472">
    <property type="entry name" value="Macro_dom-like"/>
</dbReference>
<dbReference type="Gene3D" id="3.40.220.10">
    <property type="entry name" value="Leucine Aminopeptidase, subunit E, domain 1"/>
    <property type="match status" value="1"/>
</dbReference>
<organism evidence="2 3">
    <name type="scientific">Syphacia muris</name>
    <dbReference type="NCBI Taxonomy" id="451379"/>
    <lineage>
        <taxon>Eukaryota</taxon>
        <taxon>Metazoa</taxon>
        <taxon>Ecdysozoa</taxon>
        <taxon>Nematoda</taxon>
        <taxon>Chromadorea</taxon>
        <taxon>Rhabditida</taxon>
        <taxon>Spirurina</taxon>
        <taxon>Oxyuridomorpha</taxon>
        <taxon>Oxyuroidea</taxon>
        <taxon>Oxyuridae</taxon>
        <taxon>Syphacia</taxon>
    </lineage>
</organism>
<proteinExistence type="predicted"/>
<dbReference type="AlphaFoldDB" id="A0A0N5ATN9"/>
<accession>A0A0N5ATN9</accession>
<dbReference type="WBParaSite" id="SMUV_0000820201-mRNA-1">
    <property type="protein sequence ID" value="SMUV_0000820201-mRNA-1"/>
    <property type="gene ID" value="SMUV_0000820201"/>
</dbReference>
<reference evidence="3" key="1">
    <citation type="submission" date="2017-02" db="UniProtKB">
        <authorList>
            <consortium name="WormBaseParasite"/>
        </authorList>
    </citation>
    <scope>IDENTIFICATION</scope>
</reference>
<feature type="region of interest" description="Disordered" evidence="1">
    <location>
        <begin position="130"/>
        <end position="160"/>
    </location>
</feature>
<dbReference type="Proteomes" id="UP000046393">
    <property type="component" value="Unplaced"/>
</dbReference>
<evidence type="ECO:0000313" key="3">
    <source>
        <dbReference type="WBParaSite" id="SMUV_0000820201-mRNA-1"/>
    </source>
</evidence>